<dbReference type="EMBL" id="BEYQ01000016">
    <property type="protein sequence ID" value="GBD54987.1"/>
    <property type="molecule type" value="Genomic_DNA"/>
</dbReference>
<dbReference type="SUPFAM" id="SSF50978">
    <property type="entry name" value="WD40 repeat-like"/>
    <property type="match status" value="1"/>
</dbReference>
<name>A0A2H6BXT2_MICAE</name>
<evidence type="ECO:0000256" key="2">
    <source>
        <dbReference type="ARBA" id="ARBA00022737"/>
    </source>
</evidence>
<dbReference type="Pfam" id="PF00400">
    <property type="entry name" value="WD40"/>
    <property type="match status" value="2"/>
</dbReference>
<dbReference type="InterPro" id="IPR036322">
    <property type="entry name" value="WD40_repeat_dom_sf"/>
</dbReference>
<gene>
    <name evidence="3" type="ORF">BGM30_40800</name>
</gene>
<dbReference type="AlphaFoldDB" id="A0A2H6BXT2"/>
<organism evidence="3 4">
    <name type="scientific">Microcystis aeruginosa NIES-298</name>
    <dbReference type="NCBI Taxonomy" id="449468"/>
    <lineage>
        <taxon>Bacteria</taxon>
        <taxon>Bacillati</taxon>
        <taxon>Cyanobacteriota</taxon>
        <taxon>Cyanophyceae</taxon>
        <taxon>Oscillatoriophycideae</taxon>
        <taxon>Chroococcales</taxon>
        <taxon>Microcystaceae</taxon>
        <taxon>Microcystis</taxon>
    </lineage>
</organism>
<dbReference type="InterPro" id="IPR015943">
    <property type="entry name" value="WD40/YVTN_repeat-like_dom_sf"/>
</dbReference>
<keyword evidence="2" id="KW-0677">Repeat</keyword>
<proteinExistence type="predicted"/>
<evidence type="ECO:0000313" key="4">
    <source>
        <dbReference type="Proteomes" id="UP000236321"/>
    </source>
</evidence>
<protein>
    <submittedName>
        <fullName evidence="3">Uncharacterized protein</fullName>
    </submittedName>
</protein>
<dbReference type="InterPro" id="IPR001680">
    <property type="entry name" value="WD40_rpt"/>
</dbReference>
<dbReference type="SMART" id="SM00320">
    <property type="entry name" value="WD40"/>
    <property type="match status" value="6"/>
</dbReference>
<comment type="caution">
    <text evidence="3">The sequence shown here is derived from an EMBL/GenBank/DDBJ whole genome shotgun (WGS) entry which is preliminary data.</text>
</comment>
<dbReference type="RefSeq" id="WP_238142457.1">
    <property type="nucleotide sequence ID" value="NZ_BEIU01000003.1"/>
</dbReference>
<dbReference type="Gene3D" id="2.130.10.10">
    <property type="entry name" value="YVTN repeat-like/Quinoprotein amine dehydrogenase"/>
    <property type="match status" value="2"/>
</dbReference>
<dbReference type="Proteomes" id="UP000236321">
    <property type="component" value="Unassembled WGS sequence"/>
</dbReference>
<dbReference type="PANTHER" id="PTHR44019:SF8">
    <property type="entry name" value="POC1 CENTRIOLAR PROTEIN HOMOLOG"/>
    <property type="match status" value="1"/>
</dbReference>
<dbReference type="PROSITE" id="PS50082">
    <property type="entry name" value="WD_REPEATS_2"/>
    <property type="match status" value="2"/>
</dbReference>
<accession>A0A2H6BXT2</accession>
<keyword evidence="1" id="KW-0853">WD repeat</keyword>
<reference evidence="4" key="1">
    <citation type="submission" date="2017-12" db="EMBL/GenBank/DDBJ databases">
        <title>Improved Draft Genome Sequence of Microcystis aeruginosa NIES-298, a Microcystin-Producing Cyanobacterium from Lake Kasumigaura, Japan.</title>
        <authorList>
            <person name="Yamaguchi H."/>
            <person name="Suzuki S."/>
            <person name="Kawachi M."/>
        </authorList>
    </citation>
    <scope>NUCLEOTIDE SEQUENCE [LARGE SCALE GENOMIC DNA]</scope>
    <source>
        <strain evidence="4">NIES-298</strain>
    </source>
</reference>
<sequence>MENEPKPEIFKEIALKGYASKQKAKDKEIENASFNLKSKKLITVAQENQARLWDFYPKSKTKTSFSTGEVSLKNLTLRSDNNSNDPKTLSIVTLDEKGNVQLWSIEGREIPFKDEEKVSPSIAIGFTPESDRQIVSVNKKGVIDFLNLEGVVQNPISISTGQDNITSIAIHPSKKIIATGDKQGAVMFWNYKKKPTESQTMPNPNGGEVKFMSFSPNGQQFVSVGTEGVKGVKLWNISDLNDPKEVPLEAHNYDYSGGVSGLDINENGDIAIAATEKSKIYLFDRSGRSIEPLNTGYEKGIIDIGFGQFNENPSSWLSSARSYLATVGDDRVIKIWDYSKRQKIAEFTSDFVKVNKFSFSPDGRSVVVEGDKGKIEVFSVQPLHKLLKSGCDWLVDYHSNPSRSESEVAKTCSKYVRKKSH</sequence>
<evidence type="ECO:0000256" key="1">
    <source>
        <dbReference type="ARBA" id="ARBA00022574"/>
    </source>
</evidence>
<dbReference type="InterPro" id="IPR050505">
    <property type="entry name" value="WDR55/POC1"/>
</dbReference>
<dbReference type="PANTHER" id="PTHR44019">
    <property type="entry name" value="WD REPEAT-CONTAINING PROTEIN 55"/>
    <property type="match status" value="1"/>
</dbReference>
<evidence type="ECO:0000313" key="3">
    <source>
        <dbReference type="EMBL" id="GBD54987.1"/>
    </source>
</evidence>